<comment type="subcellular location">
    <subcellularLocation>
        <location evidence="1 6">Cell membrane</location>
        <topology evidence="1 6">Multi-pass membrane protein</topology>
    </subcellularLocation>
</comment>
<evidence type="ECO:0000256" key="1">
    <source>
        <dbReference type="ARBA" id="ARBA00004651"/>
    </source>
</evidence>
<evidence type="ECO:0000259" key="7">
    <source>
        <dbReference type="Pfam" id="PF09335"/>
    </source>
</evidence>
<keyword evidence="3 6" id="KW-0812">Transmembrane</keyword>
<dbReference type="RefSeq" id="WP_084436982.1">
    <property type="nucleotide sequence ID" value="NZ_BNAP01000003.1"/>
</dbReference>
<dbReference type="Pfam" id="PF09335">
    <property type="entry name" value="VTT_dom"/>
    <property type="match status" value="1"/>
</dbReference>
<reference evidence="8" key="1">
    <citation type="journal article" date="2014" name="Int. J. Syst. Evol. Microbiol.">
        <title>Complete genome sequence of Corynebacterium casei LMG S-19264T (=DSM 44701T), isolated from a smear-ripened cheese.</title>
        <authorList>
            <consortium name="US DOE Joint Genome Institute (JGI-PGF)"/>
            <person name="Walter F."/>
            <person name="Albersmeier A."/>
            <person name="Kalinowski J."/>
            <person name="Ruckert C."/>
        </authorList>
    </citation>
    <scope>NUCLEOTIDE SEQUENCE</scope>
    <source>
        <strain evidence="8">CGMCC 1.7081</strain>
    </source>
</reference>
<feature type="transmembrane region" description="Helical" evidence="6">
    <location>
        <begin position="91"/>
        <end position="117"/>
    </location>
</feature>
<proteinExistence type="inferred from homology"/>
<evidence type="ECO:0000256" key="2">
    <source>
        <dbReference type="ARBA" id="ARBA00022475"/>
    </source>
</evidence>
<evidence type="ECO:0000313" key="9">
    <source>
        <dbReference type="Proteomes" id="UP000611500"/>
    </source>
</evidence>
<gene>
    <name evidence="8" type="ORF">GCM10010961_11190</name>
</gene>
<keyword evidence="2 6" id="KW-1003">Cell membrane</keyword>
<evidence type="ECO:0000313" key="8">
    <source>
        <dbReference type="EMBL" id="GHG84721.1"/>
    </source>
</evidence>
<dbReference type="PANTHER" id="PTHR12677">
    <property type="entry name" value="GOLGI APPARATUS MEMBRANE PROTEIN TVP38-RELATED"/>
    <property type="match status" value="1"/>
</dbReference>
<dbReference type="AlphaFoldDB" id="A0A8J3MCJ5"/>
<keyword evidence="5 6" id="KW-0472">Membrane</keyword>
<dbReference type="EMBL" id="BNAP01000003">
    <property type="protein sequence ID" value="GHG84721.1"/>
    <property type="molecule type" value="Genomic_DNA"/>
</dbReference>
<dbReference type="GO" id="GO:0005886">
    <property type="term" value="C:plasma membrane"/>
    <property type="evidence" value="ECO:0007669"/>
    <property type="project" value="UniProtKB-SubCell"/>
</dbReference>
<accession>A0A8J3MCJ5</accession>
<evidence type="ECO:0000256" key="6">
    <source>
        <dbReference type="RuleBase" id="RU366058"/>
    </source>
</evidence>
<comment type="caution">
    <text evidence="8">The sequence shown here is derived from an EMBL/GenBank/DDBJ whole genome shotgun (WGS) entry which is preliminary data.</text>
</comment>
<dbReference type="PANTHER" id="PTHR12677:SF59">
    <property type="entry name" value="GOLGI APPARATUS MEMBRANE PROTEIN TVP38-RELATED"/>
    <property type="match status" value="1"/>
</dbReference>
<feature type="transmembrane region" description="Helical" evidence="6">
    <location>
        <begin position="59"/>
        <end position="79"/>
    </location>
</feature>
<dbReference type="Proteomes" id="UP000611500">
    <property type="component" value="Unassembled WGS sequence"/>
</dbReference>
<keyword evidence="4 6" id="KW-1133">Transmembrane helix</keyword>
<protein>
    <recommendedName>
        <fullName evidence="6">TVP38/TMEM64 family membrane protein</fullName>
    </recommendedName>
</protein>
<evidence type="ECO:0000256" key="3">
    <source>
        <dbReference type="ARBA" id="ARBA00022692"/>
    </source>
</evidence>
<sequence>MSVSNPSPEARPLRRVLRLIPLVALLAGGLWGALTLGDTLSFETLRDNRSVLLAFRDDHMGLMALGFVAVYVLVVALSLPGAAVVSVTGGFLFGLLPGVALNILGATLGASVIFLVARWGAGEALAARMALSEGRLARWRAALRDHEINVLLLLRLVPVMPFFLANLLPALAGVRFGRFFWTTAVGIIPGALVFTWIGVGVGAIFARGGSPDLSLIWQPYVLGPILALCVLAALPVALKRLRRGVAG</sequence>
<dbReference type="InterPro" id="IPR015414">
    <property type="entry name" value="TMEM64"/>
</dbReference>
<feature type="transmembrane region" description="Helical" evidence="6">
    <location>
        <begin position="148"/>
        <end position="168"/>
    </location>
</feature>
<comment type="similarity">
    <text evidence="6">Belongs to the TVP38/TMEM64 family.</text>
</comment>
<feature type="transmembrane region" description="Helical" evidence="6">
    <location>
        <begin position="217"/>
        <end position="238"/>
    </location>
</feature>
<feature type="domain" description="VTT" evidence="7">
    <location>
        <begin position="83"/>
        <end position="198"/>
    </location>
</feature>
<feature type="transmembrane region" description="Helical" evidence="6">
    <location>
        <begin position="180"/>
        <end position="205"/>
    </location>
</feature>
<name>A0A8J3MCJ5_9RHOB</name>
<evidence type="ECO:0000256" key="5">
    <source>
        <dbReference type="ARBA" id="ARBA00023136"/>
    </source>
</evidence>
<evidence type="ECO:0000256" key="4">
    <source>
        <dbReference type="ARBA" id="ARBA00022989"/>
    </source>
</evidence>
<keyword evidence="9" id="KW-1185">Reference proteome</keyword>
<reference evidence="8" key="2">
    <citation type="submission" date="2020-09" db="EMBL/GenBank/DDBJ databases">
        <authorList>
            <person name="Sun Q."/>
            <person name="Zhou Y."/>
        </authorList>
    </citation>
    <scope>NUCLEOTIDE SEQUENCE</scope>
    <source>
        <strain evidence="8">CGMCC 1.7081</strain>
    </source>
</reference>
<organism evidence="8 9">
    <name type="scientific">Pseudodonghicola xiamenensis</name>
    <dbReference type="NCBI Taxonomy" id="337702"/>
    <lineage>
        <taxon>Bacteria</taxon>
        <taxon>Pseudomonadati</taxon>
        <taxon>Pseudomonadota</taxon>
        <taxon>Alphaproteobacteria</taxon>
        <taxon>Rhodobacterales</taxon>
        <taxon>Paracoccaceae</taxon>
        <taxon>Pseudodonghicola</taxon>
    </lineage>
</organism>
<dbReference type="InterPro" id="IPR032816">
    <property type="entry name" value="VTT_dom"/>
</dbReference>